<protein>
    <recommendedName>
        <fullName evidence="3">DUF2948 domain-containing protein</fullName>
    </recommendedName>
</protein>
<evidence type="ECO:0000313" key="1">
    <source>
        <dbReference type="EMBL" id="KNG95262.1"/>
    </source>
</evidence>
<sequence length="152" mass="16485">MTGDARFEDGRERPVNLGAMDVEDLQVLSALVQDAVLSGADLKWVRKDRQFVALINRFRWEEGRAEAERVRSLLVVSDVVAVASQGIARDGDTVLSLLSVSFEPGEDGTGYVHLTLAGDGALRITVEALDVRLKDVTRPYAAPSGKAPTHPE</sequence>
<dbReference type="STRING" id="1317121.ATO11_01095"/>
<dbReference type="EMBL" id="AQQZ01000001">
    <property type="protein sequence ID" value="KNG95262.1"/>
    <property type="molecule type" value="Genomic_DNA"/>
</dbReference>
<reference evidence="1 2" key="1">
    <citation type="journal article" date="2015" name="Int. J. Syst. Evol. Microbiol.">
        <title>Aestuariivita atlantica sp. nov., isolated from deep sea sediment of the Atlantic Ocean.</title>
        <authorList>
            <person name="Li G."/>
            <person name="Lai Q."/>
            <person name="Du Y."/>
            <person name="Liu X."/>
            <person name="Sun F."/>
            <person name="Shao Z."/>
        </authorList>
    </citation>
    <scope>NUCLEOTIDE SEQUENCE [LARGE SCALE GENOMIC DNA]</scope>
    <source>
        <strain evidence="1 2">22II-S11-z3</strain>
    </source>
</reference>
<dbReference type="PATRIC" id="fig|1317121.7.peg.218"/>
<gene>
    <name evidence="1" type="ORF">ATO11_01095</name>
</gene>
<dbReference type="Pfam" id="PF11164">
    <property type="entry name" value="DUF2948"/>
    <property type="match status" value="1"/>
</dbReference>
<proteinExistence type="predicted"/>
<evidence type="ECO:0000313" key="2">
    <source>
        <dbReference type="Proteomes" id="UP000036938"/>
    </source>
</evidence>
<accession>A0A0L1JU86</accession>
<dbReference type="InterPro" id="IPR021335">
    <property type="entry name" value="DUF2948"/>
</dbReference>
<name>A0A0L1JU86_9RHOB</name>
<comment type="caution">
    <text evidence="1">The sequence shown here is derived from an EMBL/GenBank/DDBJ whole genome shotgun (WGS) entry which is preliminary data.</text>
</comment>
<dbReference type="AlphaFoldDB" id="A0A0L1JU86"/>
<organism evidence="1 2">
    <name type="scientific">Pseudaestuariivita atlantica</name>
    <dbReference type="NCBI Taxonomy" id="1317121"/>
    <lineage>
        <taxon>Bacteria</taxon>
        <taxon>Pseudomonadati</taxon>
        <taxon>Pseudomonadota</taxon>
        <taxon>Alphaproteobacteria</taxon>
        <taxon>Rhodobacterales</taxon>
        <taxon>Paracoccaceae</taxon>
        <taxon>Pseudaestuariivita</taxon>
    </lineage>
</organism>
<keyword evidence="2" id="KW-1185">Reference proteome</keyword>
<dbReference type="Proteomes" id="UP000036938">
    <property type="component" value="Unassembled WGS sequence"/>
</dbReference>
<dbReference type="RefSeq" id="WP_050528982.1">
    <property type="nucleotide sequence ID" value="NZ_AQQZ01000001.1"/>
</dbReference>
<evidence type="ECO:0008006" key="3">
    <source>
        <dbReference type="Google" id="ProtNLM"/>
    </source>
</evidence>